<dbReference type="RefSeq" id="WP_147142547.1">
    <property type="nucleotide sequence ID" value="NZ_BAABIJ010000004.1"/>
</dbReference>
<dbReference type="AlphaFoldDB" id="A0A562URI7"/>
<reference evidence="1 2" key="1">
    <citation type="journal article" date="2013" name="Stand. Genomic Sci.">
        <title>Genomic Encyclopedia of Type Strains, Phase I: The one thousand microbial genomes (KMG-I) project.</title>
        <authorList>
            <person name="Kyrpides N.C."/>
            <person name="Woyke T."/>
            <person name="Eisen J.A."/>
            <person name="Garrity G."/>
            <person name="Lilburn T.G."/>
            <person name="Beck B.J."/>
            <person name="Whitman W.B."/>
            <person name="Hugenholtz P."/>
            <person name="Klenk H.P."/>
        </authorList>
    </citation>
    <scope>NUCLEOTIDE SEQUENCE [LARGE SCALE GENOMIC DNA]</scope>
    <source>
        <strain evidence="1 2">DSM 45044</strain>
    </source>
</reference>
<proteinExistence type="predicted"/>
<evidence type="ECO:0000313" key="1">
    <source>
        <dbReference type="EMBL" id="TWJ08221.1"/>
    </source>
</evidence>
<protein>
    <recommendedName>
        <fullName evidence="3">YbaB/EbfC DNA-binding family protein</fullName>
    </recommendedName>
</protein>
<accession>A0A562URI7</accession>
<dbReference type="EMBL" id="VLLL01000008">
    <property type="protein sequence ID" value="TWJ08221.1"/>
    <property type="molecule type" value="Genomic_DNA"/>
</dbReference>
<dbReference type="Proteomes" id="UP000321617">
    <property type="component" value="Unassembled WGS sequence"/>
</dbReference>
<gene>
    <name evidence="1" type="ORF">LX16_4444</name>
</gene>
<evidence type="ECO:0008006" key="3">
    <source>
        <dbReference type="Google" id="ProtNLM"/>
    </source>
</evidence>
<comment type="caution">
    <text evidence="1">The sequence shown here is derived from an EMBL/GenBank/DDBJ whole genome shotgun (WGS) entry which is preliminary data.</text>
</comment>
<organism evidence="1 2">
    <name type="scientific">Stackebrandtia albiflava</name>
    <dbReference type="NCBI Taxonomy" id="406432"/>
    <lineage>
        <taxon>Bacteria</taxon>
        <taxon>Bacillati</taxon>
        <taxon>Actinomycetota</taxon>
        <taxon>Actinomycetes</taxon>
        <taxon>Glycomycetales</taxon>
        <taxon>Glycomycetaceae</taxon>
        <taxon>Stackebrandtia</taxon>
    </lineage>
</organism>
<name>A0A562URI7_9ACTN</name>
<keyword evidence="2" id="KW-1185">Reference proteome</keyword>
<evidence type="ECO:0000313" key="2">
    <source>
        <dbReference type="Proteomes" id="UP000321617"/>
    </source>
</evidence>
<sequence length="177" mass="19861">MGELLDAVNAIRVRAYSSDRTVRATVTRRTDTRVAFSPSARDLHDEPNLASRISEAVEAAWIDGRKEMEDLLRRRNIGIGTAAAKLDRSQTDTLFAKTRAIRAVGESDRGHVAACVVGEGRLRIRFHGNAVRRTDLPTETLEAEVNQAIRRARAKWGRELMRVYHEVAPPAHRPRES</sequence>
<dbReference type="OrthoDB" id="9982822at2"/>